<keyword evidence="8 11" id="KW-0472">Membrane</keyword>
<reference evidence="14" key="2">
    <citation type="journal article" date="2020" name="Nat. Commun.">
        <title>Large-scale genome sequencing of mycorrhizal fungi provides insights into the early evolution of symbiotic traits.</title>
        <authorList>
            <person name="Miyauchi S."/>
            <person name="Kiss E."/>
            <person name="Kuo A."/>
            <person name="Drula E."/>
            <person name="Kohler A."/>
            <person name="Sanchez-Garcia M."/>
            <person name="Morin E."/>
            <person name="Andreopoulos B."/>
            <person name="Barry K.W."/>
            <person name="Bonito G."/>
            <person name="Buee M."/>
            <person name="Carver A."/>
            <person name="Chen C."/>
            <person name="Cichocki N."/>
            <person name="Clum A."/>
            <person name="Culley D."/>
            <person name="Crous P.W."/>
            <person name="Fauchery L."/>
            <person name="Girlanda M."/>
            <person name="Hayes R.D."/>
            <person name="Keri Z."/>
            <person name="LaButti K."/>
            <person name="Lipzen A."/>
            <person name="Lombard V."/>
            <person name="Magnuson J."/>
            <person name="Maillard F."/>
            <person name="Murat C."/>
            <person name="Nolan M."/>
            <person name="Ohm R.A."/>
            <person name="Pangilinan J."/>
            <person name="Pereira M.F."/>
            <person name="Perotto S."/>
            <person name="Peter M."/>
            <person name="Pfister S."/>
            <person name="Riley R."/>
            <person name="Sitrit Y."/>
            <person name="Stielow J.B."/>
            <person name="Szollosi G."/>
            <person name="Zifcakova L."/>
            <person name="Stursova M."/>
            <person name="Spatafora J.W."/>
            <person name="Tedersoo L."/>
            <person name="Vaario L.M."/>
            <person name="Yamada A."/>
            <person name="Yan M."/>
            <person name="Wang P."/>
            <person name="Xu J."/>
            <person name="Bruns T."/>
            <person name="Baldrian P."/>
            <person name="Vilgalys R."/>
            <person name="Dunand C."/>
            <person name="Henrissat B."/>
            <person name="Grigoriev I.V."/>
            <person name="Hibbett D."/>
            <person name="Nagy L.G."/>
            <person name="Martin F.M."/>
        </authorList>
    </citation>
    <scope>NUCLEOTIDE SEQUENCE</scope>
    <source>
        <strain evidence="14">Prilba</strain>
    </source>
</reference>
<protein>
    <submittedName>
        <fullName evidence="14">Mitochondrial half-size ABC transporter</fullName>
    </submittedName>
</protein>
<dbReference type="AlphaFoldDB" id="A0A9P5MP66"/>
<evidence type="ECO:0000313" key="14">
    <source>
        <dbReference type="EMBL" id="KAF8467941.1"/>
    </source>
</evidence>
<keyword evidence="4" id="KW-0547">Nucleotide-binding</keyword>
<dbReference type="InterPro" id="IPR039421">
    <property type="entry name" value="Type_1_exporter"/>
</dbReference>
<gene>
    <name evidence="14" type="ORF">DFH94DRAFT_777478</name>
</gene>
<dbReference type="PANTHER" id="PTHR24221">
    <property type="entry name" value="ATP-BINDING CASSETTE SUB-FAMILY B"/>
    <property type="match status" value="1"/>
</dbReference>
<keyword evidence="3 11" id="KW-0812">Transmembrane</keyword>
<dbReference type="Pfam" id="PF00664">
    <property type="entry name" value="ABC_membrane"/>
    <property type="match status" value="1"/>
</dbReference>
<evidence type="ECO:0000256" key="2">
    <source>
        <dbReference type="ARBA" id="ARBA00022448"/>
    </source>
</evidence>
<dbReference type="InterPro" id="IPR017871">
    <property type="entry name" value="ABC_transporter-like_CS"/>
</dbReference>
<evidence type="ECO:0000256" key="10">
    <source>
        <dbReference type="SAM" id="MobiDB-lite"/>
    </source>
</evidence>
<feature type="domain" description="ABC transmembrane type-1" evidence="13">
    <location>
        <begin position="305"/>
        <end position="588"/>
    </location>
</feature>
<dbReference type="InterPro" id="IPR011527">
    <property type="entry name" value="ABC1_TM_dom"/>
</dbReference>
<feature type="transmembrane region" description="Helical" evidence="11">
    <location>
        <begin position="96"/>
        <end position="114"/>
    </location>
</feature>
<name>A0A9P5MP66_9AGAM</name>
<comment type="subcellular location">
    <subcellularLocation>
        <location evidence="1">Membrane</location>
        <topology evidence="1">Multi-pass membrane protein</topology>
    </subcellularLocation>
</comment>
<feature type="transmembrane region" description="Helical" evidence="11">
    <location>
        <begin position="352"/>
        <end position="370"/>
    </location>
</feature>
<dbReference type="FunFam" id="3.40.50.300:FF:000186">
    <property type="entry name" value="ATP-binding cassette sub-family B member 7, mitochondrial"/>
    <property type="match status" value="1"/>
</dbReference>
<dbReference type="GO" id="GO:0140359">
    <property type="term" value="F:ABC-type transporter activity"/>
    <property type="evidence" value="ECO:0007669"/>
    <property type="project" value="InterPro"/>
</dbReference>
<dbReference type="PROSITE" id="PS00211">
    <property type="entry name" value="ABC_TRANSPORTER_1"/>
    <property type="match status" value="1"/>
</dbReference>
<evidence type="ECO:0000256" key="9">
    <source>
        <dbReference type="ARBA" id="ARBA00024363"/>
    </source>
</evidence>
<comment type="caution">
    <text evidence="14">The sequence shown here is derived from an EMBL/GenBank/DDBJ whole genome shotgun (WGS) entry which is preliminary data.</text>
</comment>
<dbReference type="InterPro" id="IPR003593">
    <property type="entry name" value="AAA+_ATPase"/>
</dbReference>
<dbReference type="Gene3D" id="3.40.50.300">
    <property type="entry name" value="P-loop containing nucleotide triphosphate hydrolases"/>
    <property type="match status" value="1"/>
</dbReference>
<feature type="compositionally biased region" description="Polar residues" evidence="10">
    <location>
        <begin position="991"/>
        <end position="1023"/>
    </location>
</feature>
<feature type="domain" description="ABC transporter" evidence="12">
    <location>
        <begin position="622"/>
        <end position="858"/>
    </location>
</feature>
<keyword evidence="15" id="KW-1185">Reference proteome</keyword>
<feature type="transmembrane region" description="Helical" evidence="11">
    <location>
        <begin position="168"/>
        <end position="189"/>
    </location>
</feature>
<dbReference type="CDD" id="cd18583">
    <property type="entry name" value="ABC_6TM_HMT1"/>
    <property type="match status" value="1"/>
</dbReference>
<feature type="transmembrane region" description="Helical" evidence="11">
    <location>
        <begin position="445"/>
        <end position="464"/>
    </location>
</feature>
<dbReference type="SMART" id="SM00382">
    <property type="entry name" value="AAA"/>
    <property type="match status" value="1"/>
</dbReference>
<feature type="transmembrane region" description="Helical" evidence="11">
    <location>
        <begin position="12"/>
        <end position="32"/>
    </location>
</feature>
<evidence type="ECO:0000259" key="12">
    <source>
        <dbReference type="PROSITE" id="PS50893"/>
    </source>
</evidence>
<evidence type="ECO:0000313" key="15">
    <source>
        <dbReference type="Proteomes" id="UP000759537"/>
    </source>
</evidence>
<feature type="transmembrane region" description="Helical" evidence="11">
    <location>
        <begin position="302"/>
        <end position="332"/>
    </location>
</feature>
<evidence type="ECO:0000256" key="4">
    <source>
        <dbReference type="ARBA" id="ARBA00022741"/>
    </source>
</evidence>
<dbReference type="InterPro" id="IPR027417">
    <property type="entry name" value="P-loop_NTPase"/>
</dbReference>
<evidence type="ECO:0000256" key="6">
    <source>
        <dbReference type="ARBA" id="ARBA00022840"/>
    </source>
</evidence>
<keyword evidence="5" id="KW-0999">Mitochondrion inner membrane</keyword>
<dbReference type="SUPFAM" id="SSF90123">
    <property type="entry name" value="ABC transporter transmembrane region"/>
    <property type="match status" value="1"/>
</dbReference>
<feature type="transmembrane region" description="Helical" evidence="11">
    <location>
        <begin position="59"/>
        <end position="84"/>
    </location>
</feature>
<comment type="similarity">
    <text evidence="9">Belongs to the ABC transporter superfamily. ABCB family. Heavy Metal importer (TC 3.A.1.210) subfamily.</text>
</comment>
<reference evidence="14" key="1">
    <citation type="submission" date="2019-10" db="EMBL/GenBank/DDBJ databases">
        <authorList>
            <consortium name="DOE Joint Genome Institute"/>
            <person name="Kuo A."/>
            <person name="Miyauchi S."/>
            <person name="Kiss E."/>
            <person name="Drula E."/>
            <person name="Kohler A."/>
            <person name="Sanchez-Garcia M."/>
            <person name="Andreopoulos B."/>
            <person name="Barry K.W."/>
            <person name="Bonito G."/>
            <person name="Buee M."/>
            <person name="Carver A."/>
            <person name="Chen C."/>
            <person name="Cichocki N."/>
            <person name="Clum A."/>
            <person name="Culley D."/>
            <person name="Crous P.W."/>
            <person name="Fauchery L."/>
            <person name="Girlanda M."/>
            <person name="Hayes R."/>
            <person name="Keri Z."/>
            <person name="LaButti K."/>
            <person name="Lipzen A."/>
            <person name="Lombard V."/>
            <person name="Magnuson J."/>
            <person name="Maillard F."/>
            <person name="Morin E."/>
            <person name="Murat C."/>
            <person name="Nolan M."/>
            <person name="Ohm R."/>
            <person name="Pangilinan J."/>
            <person name="Pereira M."/>
            <person name="Perotto S."/>
            <person name="Peter M."/>
            <person name="Riley R."/>
            <person name="Sitrit Y."/>
            <person name="Stielow B."/>
            <person name="Szollosi G."/>
            <person name="Zifcakova L."/>
            <person name="Stursova M."/>
            <person name="Spatafora J.W."/>
            <person name="Tedersoo L."/>
            <person name="Vaario L.-M."/>
            <person name="Yamada A."/>
            <person name="Yan M."/>
            <person name="Wang P."/>
            <person name="Xu J."/>
            <person name="Bruns T."/>
            <person name="Baldrian P."/>
            <person name="Vilgalys R."/>
            <person name="Henrissat B."/>
            <person name="Grigoriev I.V."/>
            <person name="Hibbett D."/>
            <person name="Nagy L.G."/>
            <person name="Martin F.M."/>
        </authorList>
    </citation>
    <scope>NUCLEOTIDE SEQUENCE</scope>
    <source>
        <strain evidence="14">Prilba</strain>
    </source>
</reference>
<dbReference type="InterPro" id="IPR003439">
    <property type="entry name" value="ABC_transporter-like_ATP-bd"/>
</dbReference>
<feature type="transmembrane region" description="Helical" evidence="11">
    <location>
        <begin position="528"/>
        <end position="549"/>
    </location>
</feature>
<feature type="transmembrane region" description="Helical" evidence="11">
    <location>
        <begin position="418"/>
        <end position="439"/>
    </location>
</feature>
<evidence type="ECO:0000256" key="3">
    <source>
        <dbReference type="ARBA" id="ARBA00022692"/>
    </source>
</evidence>
<evidence type="ECO:0000256" key="5">
    <source>
        <dbReference type="ARBA" id="ARBA00022792"/>
    </source>
</evidence>
<feature type="compositionally biased region" description="Low complexity" evidence="10">
    <location>
        <begin position="1096"/>
        <end position="1105"/>
    </location>
</feature>
<dbReference type="GO" id="GO:0000041">
    <property type="term" value="P:transition metal ion transport"/>
    <property type="evidence" value="ECO:0007669"/>
    <property type="project" value="UniProtKB-ARBA"/>
</dbReference>
<dbReference type="SUPFAM" id="SSF52540">
    <property type="entry name" value="P-loop containing nucleoside triphosphate hydrolases"/>
    <property type="match status" value="1"/>
</dbReference>
<evidence type="ECO:0000256" key="1">
    <source>
        <dbReference type="ARBA" id="ARBA00004141"/>
    </source>
</evidence>
<keyword evidence="7 11" id="KW-1133">Transmembrane helix</keyword>
<dbReference type="PROSITE" id="PS50929">
    <property type="entry name" value="ABC_TM1F"/>
    <property type="match status" value="1"/>
</dbReference>
<dbReference type="OrthoDB" id="6500128at2759"/>
<dbReference type="Pfam" id="PF00005">
    <property type="entry name" value="ABC_tran"/>
    <property type="match status" value="1"/>
</dbReference>
<dbReference type="Gene3D" id="1.20.1560.10">
    <property type="entry name" value="ABC transporter type 1, transmembrane domain"/>
    <property type="match status" value="1"/>
</dbReference>
<dbReference type="EMBL" id="WHVB01000034">
    <property type="protein sequence ID" value="KAF8467941.1"/>
    <property type="molecule type" value="Genomic_DNA"/>
</dbReference>
<dbReference type="InterPro" id="IPR036640">
    <property type="entry name" value="ABC1_TM_sf"/>
</dbReference>
<dbReference type="GO" id="GO:0016020">
    <property type="term" value="C:membrane"/>
    <property type="evidence" value="ECO:0007669"/>
    <property type="project" value="UniProtKB-SubCell"/>
</dbReference>
<proteinExistence type="inferred from homology"/>
<accession>A0A9P5MP66</accession>
<feature type="region of interest" description="Disordered" evidence="10">
    <location>
        <begin position="242"/>
        <end position="270"/>
    </location>
</feature>
<feature type="compositionally biased region" description="Polar residues" evidence="10">
    <location>
        <begin position="1074"/>
        <end position="1089"/>
    </location>
</feature>
<keyword evidence="5" id="KW-0496">Mitochondrion</keyword>
<keyword evidence="2" id="KW-0813">Transport</keyword>
<keyword evidence="6" id="KW-0067">ATP-binding</keyword>
<sequence length="1122" mass="122838">MLAATNSATDTALFTLRVISPSIVLLTAISLLTTRPSPPPSPSSITPITVAARIPRHGLILSCLSFSSFIYLFDGLAFVIYAVINKYWPQHTGIEINALVGLVAFAGLAALGSWKEVNGVDVWLLKRVKISVFLSLGLDAAQLTLYGTSMPKDRLPHPYPFPHDIQTLLHFTLPILRILLLVILFFALINPVVTYTTVTSADDVREDQPTATSLLLSTQEYVNPISGLGLTVRRTYGALDDTTNSPVQRAPSLEPPDHVASKIQSTPKEKEVDTDPTWSEILRRISHITPYLWPKKDRSLQLFALLCVLILILGRFVNIAVPFLLANLIFIFEEGVTSPPWLYLSGYVGLRFLQSGGGLSALVEFLWTPVMQYSDSEMSLLSFNHLLHLSFAWHTKRKTGEVLRILDRGAAINNTLRLLLFDVVPTFLDIFVALVVFAIKLDWTLTLVIFVVLSAYIVVSVLLTRWRTRLRRAMNERDTITRGIHTDCLLNYETVKYFNGEEYEGQRYRESIKNYQTLEYQVISAMNLLNLVQNLIITVGLLVGSMIVAQRIVNNQLDPSYFVFFIAYFAQLYSPLNMLGSMYRSINRSLVDAEKLLELLNEPTDINDKPGAPDLVVSDGEIEFDNVSFTYDGRQPALRGVSFRVPKGGSVALVGESGAGKSTILRLLYRFYDLKDNEGRILVDGQDIRDVTQVSLRRAIGVVPQDAVLFNSSLAYNIGYAKFGASREEVEEAAKAAQMHDRVMSFPDKYETKVGERGIRLSGGEKQRVAIARTLLKNPPILLLDEATSALDTSTERDIQKALQNLVRGRSSLSIAHRLSTIANADLILVLKDGQIIEQGNHKQLLKLNGVFAGMWADQISAAGGLPVDGGLGEAVGGYQIDDAIPLTEEPVTADIDAAPTQDTAEPQTEAPEAPVKDIAPAQDTALERTRPQDTLSPNRSAAAAVAGTQVDDAPATYLSPALGGPVGDTTPSKANPVAFPTSDSVPVAFPSSTSDETASQKAPSTTQTPGITFAQEVSTPERTGTPDPDSETKRKRISSQNFQRLARRISVTTRRAGSVSGIPILGNFRRDSTSASASTPGQESTTDSDAGPKVSSESPAPSISEPDKAKKEKEKKKKRFL</sequence>
<dbReference type="GO" id="GO:0005524">
    <property type="term" value="F:ATP binding"/>
    <property type="evidence" value="ECO:0007669"/>
    <property type="project" value="UniProtKB-KW"/>
</dbReference>
<dbReference type="PANTHER" id="PTHR24221:SF648">
    <property type="entry name" value="ABC-TYPE TRANSPORTER ATR1"/>
    <property type="match status" value="1"/>
</dbReference>
<dbReference type="PROSITE" id="PS50893">
    <property type="entry name" value="ABC_TRANSPORTER_2"/>
    <property type="match status" value="1"/>
</dbReference>
<feature type="region of interest" description="Disordered" evidence="10">
    <location>
        <begin position="960"/>
        <end position="1122"/>
    </location>
</feature>
<evidence type="ECO:0000256" key="11">
    <source>
        <dbReference type="SAM" id="Phobius"/>
    </source>
</evidence>
<evidence type="ECO:0000259" key="13">
    <source>
        <dbReference type="PROSITE" id="PS50929"/>
    </source>
</evidence>
<dbReference type="GO" id="GO:0016887">
    <property type="term" value="F:ATP hydrolysis activity"/>
    <property type="evidence" value="ECO:0007669"/>
    <property type="project" value="InterPro"/>
</dbReference>
<dbReference type="Proteomes" id="UP000759537">
    <property type="component" value="Unassembled WGS sequence"/>
</dbReference>
<organism evidence="14 15">
    <name type="scientific">Russula ochroleuca</name>
    <dbReference type="NCBI Taxonomy" id="152965"/>
    <lineage>
        <taxon>Eukaryota</taxon>
        <taxon>Fungi</taxon>
        <taxon>Dikarya</taxon>
        <taxon>Basidiomycota</taxon>
        <taxon>Agaricomycotina</taxon>
        <taxon>Agaricomycetes</taxon>
        <taxon>Russulales</taxon>
        <taxon>Russulaceae</taxon>
        <taxon>Russula</taxon>
    </lineage>
</organism>
<evidence type="ECO:0000256" key="7">
    <source>
        <dbReference type="ARBA" id="ARBA00022989"/>
    </source>
</evidence>
<evidence type="ECO:0000256" key="8">
    <source>
        <dbReference type="ARBA" id="ARBA00023136"/>
    </source>
</evidence>